<dbReference type="AlphaFoldDB" id="A0AAD5WL68"/>
<sequence length="226" mass="23893">MAKPPSDSFMISLLAIISTVAGCGVMPAGQMSTRTFTVSGFTLPVAMVYSADPAVSARVPGIATSKGGAQAFVQRLVMQTVFDILESQGRSALLPDAVITTILDQLNVTISYEPMACQKVVLSLEEMVMMNEEKCVIVGNTVTGICTEVEGGVAKMCSEGDAKKVKRTPLPTNVTSISGTLSTTNIIMANWSRTMWQSVFNRAARMLATGPFESNFFSATATVGGN</sequence>
<keyword evidence="1" id="KW-0732">Signal</keyword>
<feature type="signal peptide" evidence="1">
    <location>
        <begin position="1"/>
        <end position="22"/>
    </location>
</feature>
<proteinExistence type="predicted"/>
<dbReference type="Proteomes" id="UP001196413">
    <property type="component" value="Unassembled WGS sequence"/>
</dbReference>
<feature type="chain" id="PRO_5042154377" evidence="1">
    <location>
        <begin position="23"/>
        <end position="226"/>
    </location>
</feature>
<gene>
    <name evidence="2" type="ORF">KIN20_037470</name>
</gene>
<organism evidence="2 3">
    <name type="scientific">Parelaphostrongylus tenuis</name>
    <name type="common">Meningeal worm</name>
    <dbReference type="NCBI Taxonomy" id="148309"/>
    <lineage>
        <taxon>Eukaryota</taxon>
        <taxon>Metazoa</taxon>
        <taxon>Ecdysozoa</taxon>
        <taxon>Nematoda</taxon>
        <taxon>Chromadorea</taxon>
        <taxon>Rhabditida</taxon>
        <taxon>Rhabditina</taxon>
        <taxon>Rhabditomorpha</taxon>
        <taxon>Strongyloidea</taxon>
        <taxon>Metastrongylidae</taxon>
        <taxon>Parelaphostrongylus</taxon>
    </lineage>
</organism>
<name>A0AAD5WL68_PARTN</name>
<keyword evidence="3" id="KW-1185">Reference proteome</keyword>
<comment type="caution">
    <text evidence="2">The sequence shown here is derived from an EMBL/GenBank/DDBJ whole genome shotgun (WGS) entry which is preliminary data.</text>
</comment>
<evidence type="ECO:0000313" key="2">
    <source>
        <dbReference type="EMBL" id="KAJ1374719.1"/>
    </source>
</evidence>
<protein>
    <submittedName>
        <fullName evidence="2">Uncharacterized protein</fullName>
    </submittedName>
</protein>
<evidence type="ECO:0000256" key="1">
    <source>
        <dbReference type="SAM" id="SignalP"/>
    </source>
</evidence>
<evidence type="ECO:0000313" key="3">
    <source>
        <dbReference type="Proteomes" id="UP001196413"/>
    </source>
</evidence>
<reference evidence="2" key="1">
    <citation type="submission" date="2021-06" db="EMBL/GenBank/DDBJ databases">
        <title>Parelaphostrongylus tenuis whole genome reference sequence.</title>
        <authorList>
            <person name="Garwood T.J."/>
            <person name="Larsen P.A."/>
            <person name="Fountain-Jones N.M."/>
            <person name="Garbe J.R."/>
            <person name="Macchietto M.G."/>
            <person name="Kania S.A."/>
            <person name="Gerhold R.W."/>
            <person name="Richards J.E."/>
            <person name="Wolf T.M."/>
        </authorList>
    </citation>
    <scope>NUCLEOTIDE SEQUENCE</scope>
    <source>
        <strain evidence="2">MNPRO001-30</strain>
        <tissue evidence="2">Meninges</tissue>
    </source>
</reference>
<dbReference type="EMBL" id="JAHQIW010007481">
    <property type="protein sequence ID" value="KAJ1374719.1"/>
    <property type="molecule type" value="Genomic_DNA"/>
</dbReference>
<dbReference type="PROSITE" id="PS51257">
    <property type="entry name" value="PROKAR_LIPOPROTEIN"/>
    <property type="match status" value="1"/>
</dbReference>
<accession>A0AAD5WL68</accession>